<proteinExistence type="predicted"/>
<accession>A0A4P7NVS9</accession>
<evidence type="ECO:0000313" key="2">
    <source>
        <dbReference type="Proteomes" id="UP000294847"/>
    </source>
</evidence>
<dbReference type="AlphaFoldDB" id="A0A4P7NVS9"/>
<protein>
    <submittedName>
        <fullName evidence="1">Uncharacterized protein</fullName>
    </submittedName>
</protein>
<dbReference type="Proteomes" id="UP000294847">
    <property type="component" value="Chromosome 7"/>
</dbReference>
<reference evidence="1 2" key="1">
    <citation type="journal article" date="2019" name="Mol. Biol. Evol.">
        <title>Blast fungal genomes show frequent chromosomal changes, gene gains and losses, and effector gene turnover.</title>
        <authorList>
            <person name="Gomez Luciano L.B."/>
            <person name="Jason Tsai I."/>
            <person name="Chuma I."/>
            <person name="Tosa Y."/>
            <person name="Chen Y.H."/>
            <person name="Li J.Y."/>
            <person name="Li M.Y."/>
            <person name="Jade Lu M.Y."/>
            <person name="Nakayashiki H."/>
            <person name="Li W.H."/>
        </authorList>
    </citation>
    <scope>NUCLEOTIDE SEQUENCE [LARGE SCALE GENOMIC DNA]</scope>
    <source>
        <strain evidence="1">MZ5-1-6</strain>
    </source>
</reference>
<evidence type="ECO:0000313" key="1">
    <source>
        <dbReference type="EMBL" id="QBZ66697.1"/>
    </source>
</evidence>
<name>A0A4P7NVS9_PYROR</name>
<dbReference type="EMBL" id="CP034210">
    <property type="protein sequence ID" value="QBZ66697.1"/>
    <property type="molecule type" value="Genomic_DNA"/>
</dbReference>
<organism evidence="1 2">
    <name type="scientific">Pyricularia oryzae</name>
    <name type="common">Rice blast fungus</name>
    <name type="synonym">Magnaporthe oryzae</name>
    <dbReference type="NCBI Taxonomy" id="318829"/>
    <lineage>
        <taxon>Eukaryota</taxon>
        <taxon>Fungi</taxon>
        <taxon>Dikarya</taxon>
        <taxon>Ascomycota</taxon>
        <taxon>Pezizomycotina</taxon>
        <taxon>Sordariomycetes</taxon>
        <taxon>Sordariomycetidae</taxon>
        <taxon>Magnaporthales</taxon>
        <taxon>Pyriculariaceae</taxon>
        <taxon>Pyricularia</taxon>
    </lineage>
</organism>
<gene>
    <name evidence="1" type="ORF">PoMZ_13681</name>
</gene>
<sequence length="80" mass="8788">MGLKEGWVVAVAGVEAEGGMAEDASFDAAASEIRQLWTMQEEQRFLPRPVACLALVEKIELVEEHAGITYVRKNGQLIDD</sequence>